<feature type="domain" description="RRM" evidence="6">
    <location>
        <begin position="107"/>
        <end position="190"/>
    </location>
</feature>
<proteinExistence type="predicted"/>
<evidence type="ECO:0000256" key="4">
    <source>
        <dbReference type="PROSITE-ProRule" id="PRU00176"/>
    </source>
</evidence>
<evidence type="ECO:0000256" key="2">
    <source>
        <dbReference type="ARBA" id="ARBA00022884"/>
    </source>
</evidence>
<dbReference type="GO" id="GO:0008380">
    <property type="term" value="P:RNA splicing"/>
    <property type="evidence" value="ECO:0007669"/>
    <property type="project" value="UniProtKB-KW"/>
</dbReference>
<protein>
    <recommendedName>
        <fullName evidence="6">RRM domain-containing protein</fullName>
    </recommendedName>
</protein>
<keyword evidence="1" id="KW-0507">mRNA processing</keyword>
<dbReference type="InterPro" id="IPR012677">
    <property type="entry name" value="Nucleotide-bd_a/b_plait_sf"/>
</dbReference>
<dbReference type="PROSITE" id="PS50102">
    <property type="entry name" value="RRM"/>
    <property type="match status" value="1"/>
</dbReference>
<dbReference type="InterPro" id="IPR000504">
    <property type="entry name" value="RRM_dom"/>
</dbReference>
<dbReference type="EMBL" id="HBIS01003988">
    <property type="protein sequence ID" value="CAE0609796.1"/>
    <property type="molecule type" value="Transcribed_RNA"/>
</dbReference>
<dbReference type="CDD" id="cd12254">
    <property type="entry name" value="RRM_hnRNPH_ESRPs_RBM12_like"/>
    <property type="match status" value="1"/>
</dbReference>
<dbReference type="GO" id="GO:0006397">
    <property type="term" value="P:mRNA processing"/>
    <property type="evidence" value="ECO:0007669"/>
    <property type="project" value="UniProtKB-KW"/>
</dbReference>
<dbReference type="SUPFAM" id="SSF54928">
    <property type="entry name" value="RNA-binding domain, RBD"/>
    <property type="match status" value="2"/>
</dbReference>
<evidence type="ECO:0000259" key="6">
    <source>
        <dbReference type="PROSITE" id="PS50102"/>
    </source>
</evidence>
<dbReference type="InterPro" id="IPR035979">
    <property type="entry name" value="RBD_domain_sf"/>
</dbReference>
<keyword evidence="3" id="KW-0508">mRNA splicing</keyword>
<dbReference type="Gene3D" id="3.30.70.330">
    <property type="match status" value="3"/>
</dbReference>
<dbReference type="SMART" id="SM00360">
    <property type="entry name" value="RRM"/>
    <property type="match status" value="3"/>
</dbReference>
<feature type="compositionally biased region" description="Basic and acidic residues" evidence="5">
    <location>
        <begin position="1"/>
        <end position="15"/>
    </location>
</feature>
<dbReference type="AlphaFoldDB" id="A0A7S3XCW7"/>
<dbReference type="PANTHER" id="PTHR23139">
    <property type="entry name" value="RNA-BINDING PROTEIN"/>
    <property type="match status" value="1"/>
</dbReference>
<dbReference type="CDD" id="cd12232">
    <property type="entry name" value="RRM3_U2AF65"/>
    <property type="match status" value="1"/>
</dbReference>
<dbReference type="GO" id="GO:0003723">
    <property type="term" value="F:RNA binding"/>
    <property type="evidence" value="ECO:0007669"/>
    <property type="project" value="UniProtKB-UniRule"/>
</dbReference>
<dbReference type="Pfam" id="PF00076">
    <property type="entry name" value="RRM_1"/>
    <property type="match status" value="1"/>
</dbReference>
<feature type="region of interest" description="Disordered" evidence="5">
    <location>
        <begin position="1"/>
        <end position="67"/>
    </location>
</feature>
<evidence type="ECO:0000313" key="7">
    <source>
        <dbReference type="EMBL" id="CAE0609796.1"/>
    </source>
</evidence>
<name>A0A7S3XCW7_9CHLO</name>
<gene>
    <name evidence="7" type="ORF">PSAL00342_LOCUS3615</name>
</gene>
<evidence type="ECO:0000256" key="3">
    <source>
        <dbReference type="ARBA" id="ARBA00023187"/>
    </source>
</evidence>
<evidence type="ECO:0000256" key="1">
    <source>
        <dbReference type="ARBA" id="ARBA00022664"/>
    </source>
</evidence>
<feature type="compositionally biased region" description="Basic and acidic residues" evidence="5">
    <location>
        <begin position="22"/>
        <end position="51"/>
    </location>
</feature>
<keyword evidence="2 4" id="KW-0694">RNA-binding</keyword>
<evidence type="ECO:0000256" key="5">
    <source>
        <dbReference type="SAM" id="MobiDB-lite"/>
    </source>
</evidence>
<accession>A0A7S3XCW7</accession>
<organism evidence="7">
    <name type="scientific">Picocystis salinarum</name>
    <dbReference type="NCBI Taxonomy" id="88271"/>
    <lineage>
        <taxon>Eukaryota</taxon>
        <taxon>Viridiplantae</taxon>
        <taxon>Chlorophyta</taxon>
        <taxon>Picocystophyceae</taxon>
        <taxon>Picocystales</taxon>
        <taxon>Picocystaceae</taxon>
        <taxon>Picocystis</taxon>
    </lineage>
</organism>
<reference evidence="7" key="1">
    <citation type="submission" date="2021-01" db="EMBL/GenBank/DDBJ databases">
        <authorList>
            <person name="Corre E."/>
            <person name="Pelletier E."/>
            <person name="Niang G."/>
            <person name="Scheremetjew M."/>
            <person name="Finn R."/>
            <person name="Kale V."/>
            <person name="Holt S."/>
            <person name="Cochrane G."/>
            <person name="Meng A."/>
            <person name="Brown T."/>
            <person name="Cohen L."/>
        </authorList>
    </citation>
    <scope>NUCLEOTIDE SEQUENCE</scope>
    <source>
        <strain evidence="7">CCMP1897</strain>
    </source>
</reference>
<sequence length="433" mass="49519">MWRGRSREREREREPRRRSRSYSRERWRREDERYRPRREERGRWETRRVDRPPPPPPNEPTPSEDVLELQKKQQDAALKQRQAYRVMMQAQILTGMRPPETAGKKQRELYVGNLTIGLVTSKLLQELFDGALHMLVPDPEHYPPTVIAQVDPMGKYAFVEMRTEDLATMALELDKLELCGRRLIVGRPKGYVEPLPPPPGTPSAMETLRQVLQYVTGTVPTAHEELLKVLLLQNMIPQEMLHEEGNRKKVAELVEEECARKGKVESVVVSEPRDGESSKVYVAFEEHEQAKSAVKAFDKRTFNNREIVAQLVLQSEMEKACIGNWTGLGKVVEALGAEVETWIKVRGLPYSANKKDLVEFFEDGSISEDNVRIVIGQDGRPSGEAFCFLRGPESKLRTALSRNRNMLGSRFVEVFSTTAADVEQQEAMGKQLA</sequence>